<evidence type="ECO:0000256" key="1">
    <source>
        <dbReference type="SAM" id="MobiDB-lite"/>
    </source>
</evidence>
<keyword evidence="2" id="KW-1133">Transmembrane helix</keyword>
<dbReference type="OrthoDB" id="5809348at2759"/>
<keyword evidence="2" id="KW-0812">Transmembrane</keyword>
<keyword evidence="4" id="KW-1185">Reference proteome</keyword>
<feature type="transmembrane region" description="Helical" evidence="2">
    <location>
        <begin position="12"/>
        <end position="29"/>
    </location>
</feature>
<organism evidence="3 4">
    <name type="scientific">Toxocara canis</name>
    <name type="common">Canine roundworm</name>
    <dbReference type="NCBI Taxonomy" id="6265"/>
    <lineage>
        <taxon>Eukaryota</taxon>
        <taxon>Metazoa</taxon>
        <taxon>Ecdysozoa</taxon>
        <taxon>Nematoda</taxon>
        <taxon>Chromadorea</taxon>
        <taxon>Rhabditida</taxon>
        <taxon>Spirurina</taxon>
        <taxon>Ascaridomorpha</taxon>
        <taxon>Ascaridoidea</taxon>
        <taxon>Toxocaridae</taxon>
        <taxon>Toxocara</taxon>
    </lineage>
</organism>
<keyword evidence="2" id="KW-0472">Membrane</keyword>
<dbReference type="AlphaFoldDB" id="A0A0B2UVA5"/>
<dbReference type="Proteomes" id="UP000031036">
    <property type="component" value="Unassembled WGS sequence"/>
</dbReference>
<feature type="region of interest" description="Disordered" evidence="1">
    <location>
        <begin position="179"/>
        <end position="205"/>
    </location>
</feature>
<sequence>MLCCCCWPPRLCAISLSMVDTSFVALLFYRTVDRLCAIFDHIDGVDALIFVVLLGLLICEILAAITLLLSDKRGISRYVWPRFTLLICQFTTAFVVCLFLLFYFSGYSESINNAFISGYEYWAGVEVSKEDRRDAYSDLYMYAIGLFILLLVYAVYNGFELYVTYKYYETLPPESFVAVKPPDSRPPRPPPPPFNRNFKADPSGKYKYTIAQPKS</sequence>
<feature type="transmembrane region" description="Helical" evidence="2">
    <location>
        <begin position="82"/>
        <end position="104"/>
    </location>
</feature>
<evidence type="ECO:0000256" key="2">
    <source>
        <dbReference type="SAM" id="Phobius"/>
    </source>
</evidence>
<evidence type="ECO:0000313" key="3">
    <source>
        <dbReference type="EMBL" id="KHN73032.1"/>
    </source>
</evidence>
<comment type="caution">
    <text evidence="3">The sequence shown here is derived from an EMBL/GenBank/DDBJ whole genome shotgun (WGS) entry which is preliminary data.</text>
</comment>
<gene>
    <name evidence="3" type="ORF">Tcan_15682</name>
</gene>
<dbReference type="OMA" id="MLCCCCW"/>
<protein>
    <submittedName>
        <fullName evidence="3">Uncharacterized protein</fullName>
    </submittedName>
</protein>
<name>A0A0B2UVA5_TOXCA</name>
<proteinExistence type="predicted"/>
<feature type="transmembrane region" description="Helical" evidence="2">
    <location>
        <begin position="49"/>
        <end position="70"/>
    </location>
</feature>
<evidence type="ECO:0000313" key="4">
    <source>
        <dbReference type="Proteomes" id="UP000031036"/>
    </source>
</evidence>
<reference evidence="3 4" key="1">
    <citation type="submission" date="2014-11" db="EMBL/GenBank/DDBJ databases">
        <title>Genetic blueprint of the zoonotic pathogen Toxocara canis.</title>
        <authorList>
            <person name="Zhu X.-Q."/>
            <person name="Korhonen P.K."/>
            <person name="Cai H."/>
            <person name="Young N.D."/>
            <person name="Nejsum P."/>
            <person name="von Samson-Himmelstjerna G."/>
            <person name="Boag P.R."/>
            <person name="Tan P."/>
            <person name="Li Q."/>
            <person name="Min J."/>
            <person name="Yang Y."/>
            <person name="Wang X."/>
            <person name="Fang X."/>
            <person name="Hall R.S."/>
            <person name="Hofmann A."/>
            <person name="Sternberg P.W."/>
            <person name="Jex A.R."/>
            <person name="Gasser R.B."/>
        </authorList>
    </citation>
    <scope>NUCLEOTIDE SEQUENCE [LARGE SCALE GENOMIC DNA]</scope>
    <source>
        <strain evidence="3">PN_DK_2014</strain>
    </source>
</reference>
<feature type="transmembrane region" description="Helical" evidence="2">
    <location>
        <begin position="139"/>
        <end position="156"/>
    </location>
</feature>
<accession>A0A0B2UVA5</accession>
<dbReference type="EMBL" id="JPKZ01003169">
    <property type="protein sequence ID" value="KHN73032.1"/>
    <property type="molecule type" value="Genomic_DNA"/>
</dbReference>